<dbReference type="InterPro" id="IPR006860">
    <property type="entry name" value="FecR"/>
</dbReference>
<dbReference type="PANTHER" id="PTHR30273">
    <property type="entry name" value="PERIPLASMIC SIGNAL SENSOR AND SIGMA FACTOR ACTIVATOR FECR-RELATED"/>
    <property type="match status" value="1"/>
</dbReference>
<evidence type="ECO:0000313" key="4">
    <source>
        <dbReference type="Proteomes" id="UP001606210"/>
    </source>
</evidence>
<feature type="domain" description="FecR protein" evidence="2">
    <location>
        <begin position="114"/>
        <end position="205"/>
    </location>
</feature>
<evidence type="ECO:0000259" key="2">
    <source>
        <dbReference type="Pfam" id="PF04773"/>
    </source>
</evidence>
<comment type="caution">
    <text evidence="3">The sequence shown here is derived from an EMBL/GenBank/DDBJ whole genome shotgun (WGS) entry which is preliminary data.</text>
</comment>
<gene>
    <name evidence="3" type="ORF">ACG00Y_12480</name>
</gene>
<dbReference type="Pfam" id="PF04773">
    <property type="entry name" value="FecR"/>
    <property type="match status" value="1"/>
</dbReference>
<dbReference type="EMBL" id="JBIGHV010000004">
    <property type="protein sequence ID" value="MFG6430736.1"/>
    <property type="molecule type" value="Genomic_DNA"/>
</dbReference>
<organism evidence="3 4">
    <name type="scientific">Pelomonas parva</name>
    <dbReference type="NCBI Taxonomy" id="3299032"/>
    <lineage>
        <taxon>Bacteria</taxon>
        <taxon>Pseudomonadati</taxon>
        <taxon>Pseudomonadota</taxon>
        <taxon>Betaproteobacteria</taxon>
        <taxon>Burkholderiales</taxon>
        <taxon>Sphaerotilaceae</taxon>
        <taxon>Roseateles</taxon>
    </lineage>
</organism>
<sequence length="321" mass="34483">MDKAHDLDEQAADWVAARDGDHWSPAREQELAAWQARSTAHRVAFLRAQHTWQRADRLQVLRAGTAERQTWRARAGRWLRGGGHAGWVGAGALASVAIVGLAALLFRPDPGTQQLATGIGEKAVLALNDGSRLTLNTATRIRTEMQPAQRKVWLDDGEAYFEVAPDAKRPFVVQAGQSRITVLGTKFSVYRNGNDVRVAVIEGRVALAAGGAAPQMLARADTAAVSPGVIRVRQATAAELTAGMGWLTGQLRFDGVTLAAAAEQFNRYNRRKLLIDDPAAAAILIGGSFEAGNVEQFARLLASGFGLVVRLEADAIHVASR</sequence>
<dbReference type="PANTHER" id="PTHR30273:SF2">
    <property type="entry name" value="PROTEIN FECR"/>
    <property type="match status" value="1"/>
</dbReference>
<protein>
    <submittedName>
        <fullName evidence="3">FecR family protein</fullName>
    </submittedName>
</protein>
<reference evidence="3 4" key="1">
    <citation type="submission" date="2024-08" db="EMBL/GenBank/DDBJ databases">
        <authorList>
            <person name="Lu H."/>
        </authorList>
    </citation>
    <scope>NUCLEOTIDE SEQUENCE [LARGE SCALE GENOMIC DNA]</scope>
    <source>
        <strain evidence="3 4">LYH14W</strain>
    </source>
</reference>
<dbReference type="Gene3D" id="2.60.120.1440">
    <property type="match status" value="1"/>
</dbReference>
<evidence type="ECO:0000313" key="3">
    <source>
        <dbReference type="EMBL" id="MFG6430736.1"/>
    </source>
</evidence>
<keyword evidence="4" id="KW-1185">Reference proteome</keyword>
<dbReference type="InterPro" id="IPR012373">
    <property type="entry name" value="Ferrdict_sens_TM"/>
</dbReference>
<proteinExistence type="predicted"/>
<dbReference type="Proteomes" id="UP001606210">
    <property type="component" value="Unassembled WGS sequence"/>
</dbReference>
<name>A0ABW7F2K6_9BURK</name>
<dbReference type="PIRSF" id="PIRSF018266">
    <property type="entry name" value="FecR"/>
    <property type="match status" value="1"/>
</dbReference>
<evidence type="ECO:0000256" key="1">
    <source>
        <dbReference type="SAM" id="Phobius"/>
    </source>
</evidence>
<dbReference type="RefSeq" id="WP_394479224.1">
    <property type="nucleotide sequence ID" value="NZ_JBIGHV010000004.1"/>
</dbReference>
<feature type="transmembrane region" description="Helical" evidence="1">
    <location>
        <begin position="84"/>
        <end position="106"/>
    </location>
</feature>
<keyword evidence="1" id="KW-0812">Transmembrane</keyword>
<accession>A0ABW7F2K6</accession>
<keyword evidence="1" id="KW-0472">Membrane</keyword>
<keyword evidence="1" id="KW-1133">Transmembrane helix</keyword>